<evidence type="ECO:0000313" key="3">
    <source>
        <dbReference type="EMBL" id="GKT32195.1"/>
    </source>
</evidence>
<dbReference type="InterPro" id="IPR013111">
    <property type="entry name" value="EGF_extracell"/>
</dbReference>
<evidence type="ECO:0000313" key="4">
    <source>
        <dbReference type="Proteomes" id="UP001057375"/>
    </source>
</evidence>
<keyword evidence="4" id="KW-1185">Reference proteome</keyword>
<dbReference type="Pfam" id="PF07974">
    <property type="entry name" value="EGF_2"/>
    <property type="match status" value="1"/>
</dbReference>
<evidence type="ECO:0000259" key="2">
    <source>
        <dbReference type="SMART" id="SM00181"/>
    </source>
</evidence>
<evidence type="ECO:0000256" key="1">
    <source>
        <dbReference type="ARBA" id="ARBA00023157"/>
    </source>
</evidence>
<dbReference type="SMART" id="SM00181">
    <property type="entry name" value="EGF"/>
    <property type="match status" value="3"/>
</dbReference>
<protein>
    <recommendedName>
        <fullName evidence="2">EGF-like domain-containing protein</fullName>
    </recommendedName>
</protein>
<feature type="domain" description="EGF-like" evidence="2">
    <location>
        <begin position="196"/>
        <end position="228"/>
    </location>
</feature>
<organism evidence="3 4">
    <name type="scientific">Aduncisulcus paluster</name>
    <dbReference type="NCBI Taxonomy" id="2918883"/>
    <lineage>
        <taxon>Eukaryota</taxon>
        <taxon>Metamonada</taxon>
        <taxon>Carpediemonas-like organisms</taxon>
        <taxon>Aduncisulcus</taxon>
    </lineage>
</organism>
<sequence length="485" mass="53298">MDDFAQLVLFEAIADFVAANCLLSDADLFHLTTQSFTSLDLSSNGFVDISLLYVHANTLLSLNISHNNICGIANTTDLSDLDEFTAIFKHLELVDTTEQDSNVCDSHSECLDVSMESNTVCREIWTGVWRAECVMFSFYDSHSESPCTLFDDLSTIPGCVSVIAEHSNKQCVQADDSTSEGCVVGWYGDNCDIFEDCPSSDGLVCGGNGVCINELCECYTGFSGDSCEIQNCSDSRCSSELSDGNGKCISNEYFSWDCQCSETEEVLFEDTIQFCVSKCGVNCPQNSSCVENNSIWECQCDFTSYLDNEGSCIYASGIGEGCYGCVSSHGFCDIGDDSLPFCHCYDSFYGERCEESYPIDSEGRVCGWGEFDLSTLQCNCDSSFFLNNDGICELPSNEYEGFCEGCMNGQCMLIQDISNFPNVTSNRVPTCVCDWGWGGNQCDIDSCGVKESELCHGHGLCVKVLEREFKSFAVTLRHQPEMSHS</sequence>
<dbReference type="EMBL" id="BQXS01009951">
    <property type="protein sequence ID" value="GKT32195.1"/>
    <property type="molecule type" value="Genomic_DNA"/>
</dbReference>
<feature type="domain" description="EGF-like" evidence="2">
    <location>
        <begin position="391"/>
        <end position="443"/>
    </location>
</feature>
<comment type="caution">
    <text evidence="3">The sequence shown here is derived from an EMBL/GenBank/DDBJ whole genome shotgun (WGS) entry which is preliminary data.</text>
</comment>
<dbReference type="InterPro" id="IPR000742">
    <property type="entry name" value="EGF"/>
</dbReference>
<reference evidence="3" key="1">
    <citation type="submission" date="2022-03" db="EMBL/GenBank/DDBJ databases">
        <title>Draft genome sequence of Aduncisulcus paluster, a free-living microaerophilic Fornicata.</title>
        <authorList>
            <person name="Yuyama I."/>
            <person name="Kume K."/>
            <person name="Tamura T."/>
            <person name="Inagaki Y."/>
            <person name="Hashimoto T."/>
        </authorList>
    </citation>
    <scope>NUCLEOTIDE SEQUENCE</scope>
    <source>
        <strain evidence="3">NY0171</strain>
    </source>
</reference>
<proteinExistence type="predicted"/>
<gene>
    <name evidence="3" type="ORF">ADUPG1_006398</name>
</gene>
<dbReference type="PROSITE" id="PS51450">
    <property type="entry name" value="LRR"/>
    <property type="match status" value="1"/>
</dbReference>
<accession>A0ABQ5KI39</accession>
<keyword evidence="1" id="KW-1015">Disulfide bond</keyword>
<dbReference type="InterPro" id="IPR001611">
    <property type="entry name" value="Leu-rich_rpt"/>
</dbReference>
<name>A0ABQ5KI39_9EUKA</name>
<dbReference type="Proteomes" id="UP001057375">
    <property type="component" value="Unassembled WGS sequence"/>
</dbReference>
<dbReference type="SUPFAM" id="SSF52058">
    <property type="entry name" value="L domain-like"/>
    <property type="match status" value="1"/>
</dbReference>
<feature type="domain" description="EGF-like" evidence="2">
    <location>
        <begin position="278"/>
        <end position="313"/>
    </location>
</feature>
<dbReference type="Gene3D" id="2.10.25.10">
    <property type="entry name" value="Laminin"/>
    <property type="match status" value="1"/>
</dbReference>